<comment type="caution">
    <text evidence="13">The sequence shown here is derived from an EMBL/GenBank/DDBJ whole genome shotgun (WGS) entry which is preliminary data.</text>
</comment>
<reference evidence="13 14" key="1">
    <citation type="submission" date="2013-09" db="EMBL/GenBank/DDBJ databases">
        <title>High correlation between genotypes and phenotypes of environmental bacteria Comamonas testosteroni strains.</title>
        <authorList>
            <person name="Liu L."/>
            <person name="Zhu W."/>
            <person name="Xia X."/>
            <person name="Xu B."/>
            <person name="Luo M."/>
            <person name="Wang G."/>
        </authorList>
    </citation>
    <scope>NUCLEOTIDE SEQUENCE [LARGE SCALE GENOMIC DNA]</scope>
    <source>
        <strain evidence="13 14">DF2</strain>
    </source>
</reference>
<name>A0A0E3C4E7_9BURK</name>
<dbReference type="InterPro" id="IPR003660">
    <property type="entry name" value="HAMP_dom"/>
</dbReference>
<comment type="catalytic activity">
    <reaction evidence="1">
        <text>ATP + protein L-histidine = ADP + protein N-phospho-L-histidine.</text>
        <dbReference type="EC" id="2.7.13.3"/>
    </reaction>
</comment>
<dbReference type="Pfam" id="PF00512">
    <property type="entry name" value="HisKA"/>
    <property type="match status" value="1"/>
</dbReference>
<keyword evidence="9" id="KW-0067">ATP-binding</keyword>
<keyword evidence="6" id="KW-0808">Transferase</keyword>
<dbReference type="Pfam" id="PF00672">
    <property type="entry name" value="HAMP"/>
    <property type="match status" value="1"/>
</dbReference>
<dbReference type="SMART" id="SM00388">
    <property type="entry name" value="HisKA"/>
    <property type="match status" value="1"/>
</dbReference>
<dbReference type="RefSeq" id="WP_034390418.1">
    <property type="nucleotide sequence ID" value="NZ_AWTM01000118.1"/>
</dbReference>
<evidence type="ECO:0000313" key="14">
    <source>
        <dbReference type="Proteomes" id="UP000029549"/>
    </source>
</evidence>
<feature type="transmembrane region" description="Helical" evidence="10">
    <location>
        <begin position="55"/>
        <end position="76"/>
    </location>
</feature>
<evidence type="ECO:0000259" key="12">
    <source>
        <dbReference type="PROSITE" id="PS50885"/>
    </source>
</evidence>
<dbReference type="AlphaFoldDB" id="A0A0E3C4E7"/>
<dbReference type="InterPro" id="IPR004358">
    <property type="entry name" value="Sig_transdc_His_kin-like_C"/>
</dbReference>
<dbReference type="SMART" id="SM00387">
    <property type="entry name" value="HATPase_c"/>
    <property type="match status" value="1"/>
</dbReference>
<dbReference type="SMART" id="SM00304">
    <property type="entry name" value="HAMP"/>
    <property type="match status" value="1"/>
</dbReference>
<comment type="subcellular location">
    <subcellularLocation>
        <location evidence="2">Cell membrane</location>
        <topology evidence="2">Multi-pass membrane protein</topology>
    </subcellularLocation>
</comment>
<dbReference type="InterPro" id="IPR005467">
    <property type="entry name" value="His_kinase_dom"/>
</dbReference>
<dbReference type="GO" id="GO:0005886">
    <property type="term" value="C:plasma membrane"/>
    <property type="evidence" value="ECO:0007669"/>
    <property type="project" value="UniProtKB-SubCell"/>
</dbReference>
<accession>A0A0E3C4E7</accession>
<dbReference type="CDD" id="cd00082">
    <property type="entry name" value="HisKA"/>
    <property type="match status" value="1"/>
</dbReference>
<proteinExistence type="predicted"/>
<gene>
    <name evidence="13" type="ORF">P608_06315</name>
</gene>
<dbReference type="SUPFAM" id="SSF55874">
    <property type="entry name" value="ATPase domain of HSP90 chaperone/DNA topoisomerase II/histidine kinase"/>
    <property type="match status" value="1"/>
</dbReference>
<dbReference type="PANTHER" id="PTHR44936">
    <property type="entry name" value="SENSOR PROTEIN CREC"/>
    <property type="match status" value="1"/>
</dbReference>
<keyword evidence="10" id="KW-0472">Membrane</keyword>
<evidence type="ECO:0000256" key="2">
    <source>
        <dbReference type="ARBA" id="ARBA00004651"/>
    </source>
</evidence>
<protein>
    <recommendedName>
        <fullName evidence="3">histidine kinase</fullName>
        <ecNumber evidence="3">2.7.13.3</ecNumber>
    </recommendedName>
</protein>
<dbReference type="InterPro" id="IPR050980">
    <property type="entry name" value="2C_sensor_his_kinase"/>
</dbReference>
<dbReference type="SUPFAM" id="SSF47384">
    <property type="entry name" value="Homodimeric domain of signal transducing histidine kinase"/>
    <property type="match status" value="1"/>
</dbReference>
<dbReference type="GO" id="GO:0005524">
    <property type="term" value="F:ATP binding"/>
    <property type="evidence" value="ECO:0007669"/>
    <property type="project" value="UniProtKB-KW"/>
</dbReference>
<keyword evidence="4" id="KW-1003">Cell membrane</keyword>
<evidence type="ECO:0000256" key="7">
    <source>
        <dbReference type="ARBA" id="ARBA00022741"/>
    </source>
</evidence>
<keyword evidence="10" id="KW-0812">Transmembrane</keyword>
<dbReference type="GO" id="GO:0000155">
    <property type="term" value="F:phosphorelay sensor kinase activity"/>
    <property type="evidence" value="ECO:0007669"/>
    <property type="project" value="InterPro"/>
</dbReference>
<evidence type="ECO:0000256" key="6">
    <source>
        <dbReference type="ARBA" id="ARBA00022679"/>
    </source>
</evidence>
<evidence type="ECO:0000256" key="5">
    <source>
        <dbReference type="ARBA" id="ARBA00022553"/>
    </source>
</evidence>
<evidence type="ECO:0000256" key="8">
    <source>
        <dbReference type="ARBA" id="ARBA00022777"/>
    </source>
</evidence>
<sequence length="350" mass="38740">MRYFPEPGRLFWKLVLALFLSMVLSMLGTFAYVAFASDSVPTPPAEAWMLGPIPAVPVLAGLIAIFVIGLIFAWYLSRPLQQLSWALHRIAQGDFGTRVSPLMRRRWGDEIVDLGHDFDRMAEQLQHAVDSQRSLLHDVSHELRSPLTRMQAAIGLLRQNPDAFMAMVARIESESEKLDALIEELLTLHRLNAGVEHRQHERVDLIELLQAIVEDASFEALAAGKEVVLEADASFISAVQGELVYRAFENVIRNAVKYSPAGKKTEIQARVLPNDVLEVRVSDRGPGVPAELQKRIFEPFFRVEENGRAGGSGLGLAIAHQTILLHGGQIQVTSRNGGGLVVTIHLPKKA</sequence>
<dbReference type="InterPro" id="IPR036890">
    <property type="entry name" value="HATPase_C_sf"/>
</dbReference>
<dbReference type="Gene3D" id="3.30.565.10">
    <property type="entry name" value="Histidine kinase-like ATPase, C-terminal domain"/>
    <property type="match status" value="1"/>
</dbReference>
<evidence type="ECO:0000256" key="9">
    <source>
        <dbReference type="ARBA" id="ARBA00022840"/>
    </source>
</evidence>
<evidence type="ECO:0000256" key="10">
    <source>
        <dbReference type="SAM" id="Phobius"/>
    </source>
</evidence>
<dbReference type="CDD" id="cd06225">
    <property type="entry name" value="HAMP"/>
    <property type="match status" value="1"/>
</dbReference>
<dbReference type="PROSITE" id="PS50109">
    <property type="entry name" value="HIS_KIN"/>
    <property type="match status" value="1"/>
</dbReference>
<dbReference type="InterPro" id="IPR036097">
    <property type="entry name" value="HisK_dim/P_sf"/>
</dbReference>
<dbReference type="PANTHER" id="PTHR44936:SF10">
    <property type="entry name" value="SENSOR PROTEIN RSTB"/>
    <property type="match status" value="1"/>
</dbReference>
<organism evidence="13 14">
    <name type="scientific">Comamonas thiooxydans</name>
    <dbReference type="NCBI Taxonomy" id="363952"/>
    <lineage>
        <taxon>Bacteria</taxon>
        <taxon>Pseudomonadati</taxon>
        <taxon>Pseudomonadota</taxon>
        <taxon>Betaproteobacteria</taxon>
        <taxon>Burkholderiales</taxon>
        <taxon>Comamonadaceae</taxon>
        <taxon>Comamonas</taxon>
    </lineage>
</organism>
<evidence type="ECO:0000259" key="11">
    <source>
        <dbReference type="PROSITE" id="PS50109"/>
    </source>
</evidence>
<dbReference type="Gene3D" id="6.10.340.10">
    <property type="match status" value="1"/>
</dbReference>
<keyword evidence="8 13" id="KW-0418">Kinase</keyword>
<evidence type="ECO:0000256" key="1">
    <source>
        <dbReference type="ARBA" id="ARBA00000085"/>
    </source>
</evidence>
<evidence type="ECO:0000313" key="13">
    <source>
        <dbReference type="EMBL" id="KGH17159.1"/>
    </source>
</evidence>
<keyword evidence="5" id="KW-0597">Phosphoprotein</keyword>
<feature type="domain" description="HAMP" evidence="12">
    <location>
        <begin position="74"/>
        <end position="130"/>
    </location>
</feature>
<evidence type="ECO:0000256" key="4">
    <source>
        <dbReference type="ARBA" id="ARBA00022475"/>
    </source>
</evidence>
<dbReference type="PROSITE" id="PS50885">
    <property type="entry name" value="HAMP"/>
    <property type="match status" value="1"/>
</dbReference>
<keyword evidence="7" id="KW-0547">Nucleotide-binding</keyword>
<dbReference type="EMBL" id="AWTP01000067">
    <property type="protein sequence ID" value="KGH17159.1"/>
    <property type="molecule type" value="Genomic_DNA"/>
</dbReference>
<keyword evidence="14" id="KW-1185">Reference proteome</keyword>
<evidence type="ECO:0000256" key="3">
    <source>
        <dbReference type="ARBA" id="ARBA00012438"/>
    </source>
</evidence>
<keyword evidence="10" id="KW-1133">Transmembrane helix</keyword>
<feature type="transmembrane region" description="Helical" evidence="10">
    <location>
        <begin position="12"/>
        <end position="35"/>
    </location>
</feature>
<dbReference type="PRINTS" id="PR00344">
    <property type="entry name" value="BCTRLSENSOR"/>
</dbReference>
<dbReference type="CDD" id="cd00075">
    <property type="entry name" value="HATPase"/>
    <property type="match status" value="1"/>
</dbReference>
<dbReference type="EC" id="2.7.13.3" evidence="3"/>
<dbReference type="SUPFAM" id="SSF158472">
    <property type="entry name" value="HAMP domain-like"/>
    <property type="match status" value="1"/>
</dbReference>
<dbReference type="Gene3D" id="1.10.287.130">
    <property type="match status" value="1"/>
</dbReference>
<dbReference type="Proteomes" id="UP000029549">
    <property type="component" value="Unassembled WGS sequence"/>
</dbReference>
<dbReference type="InterPro" id="IPR003594">
    <property type="entry name" value="HATPase_dom"/>
</dbReference>
<feature type="domain" description="Histidine kinase" evidence="11">
    <location>
        <begin position="138"/>
        <end position="350"/>
    </location>
</feature>
<dbReference type="Pfam" id="PF02518">
    <property type="entry name" value="HATPase_c"/>
    <property type="match status" value="1"/>
</dbReference>
<dbReference type="InterPro" id="IPR003661">
    <property type="entry name" value="HisK_dim/P_dom"/>
</dbReference>